<accession>A0ABM0MAJ1</accession>
<dbReference type="PROSITE" id="PS00107">
    <property type="entry name" value="PROTEIN_KINASE_ATP"/>
    <property type="match status" value="1"/>
</dbReference>
<protein>
    <recommendedName>
        <fullName evidence="1">non-specific serine/threonine protein kinase</fullName>
        <ecNumber evidence="1">2.7.11.1</ecNumber>
    </recommendedName>
</protein>
<evidence type="ECO:0000256" key="6">
    <source>
        <dbReference type="ARBA" id="ARBA00022840"/>
    </source>
</evidence>
<feature type="compositionally biased region" description="Low complexity" evidence="8">
    <location>
        <begin position="140"/>
        <end position="153"/>
    </location>
</feature>
<evidence type="ECO:0000256" key="2">
    <source>
        <dbReference type="ARBA" id="ARBA00022527"/>
    </source>
</evidence>
<dbReference type="Gene3D" id="1.10.510.10">
    <property type="entry name" value="Transferase(Phosphotransferase) domain 1"/>
    <property type="match status" value="1"/>
</dbReference>
<name>A0ABM0MAJ1_SACKO</name>
<feature type="compositionally biased region" description="Basic and acidic residues" evidence="8">
    <location>
        <begin position="365"/>
        <end position="381"/>
    </location>
</feature>
<dbReference type="Pfam" id="PF00786">
    <property type="entry name" value="PBD"/>
    <property type="match status" value="1"/>
</dbReference>
<feature type="domain" description="CRIB" evidence="10">
    <location>
        <begin position="12"/>
        <end position="25"/>
    </location>
</feature>
<evidence type="ECO:0000256" key="5">
    <source>
        <dbReference type="ARBA" id="ARBA00022777"/>
    </source>
</evidence>
<feature type="compositionally biased region" description="Polar residues" evidence="8">
    <location>
        <begin position="536"/>
        <end position="562"/>
    </location>
</feature>
<evidence type="ECO:0000256" key="8">
    <source>
        <dbReference type="SAM" id="MobiDB-lite"/>
    </source>
</evidence>
<dbReference type="EC" id="2.7.11.1" evidence="1"/>
<evidence type="ECO:0000256" key="4">
    <source>
        <dbReference type="ARBA" id="ARBA00022741"/>
    </source>
</evidence>
<feature type="compositionally biased region" description="Polar residues" evidence="8">
    <location>
        <begin position="101"/>
        <end position="112"/>
    </location>
</feature>
<dbReference type="RefSeq" id="XP_006817032.1">
    <property type="nucleotide sequence ID" value="XM_006816969.1"/>
</dbReference>
<dbReference type="InterPro" id="IPR017441">
    <property type="entry name" value="Protein_kinase_ATP_BS"/>
</dbReference>
<reference evidence="12 13" key="1">
    <citation type="submission" date="2025-05" db="UniProtKB">
        <authorList>
            <consortium name="RefSeq"/>
        </authorList>
    </citation>
    <scope>IDENTIFICATION</scope>
    <source>
        <tissue evidence="12 13">Testes</tissue>
    </source>
</reference>
<feature type="region of interest" description="Disordered" evidence="8">
    <location>
        <begin position="136"/>
        <end position="632"/>
    </location>
</feature>
<feature type="region of interest" description="Disordered" evidence="8">
    <location>
        <begin position="1"/>
        <end position="31"/>
    </location>
</feature>
<feature type="compositionally biased region" description="Low complexity" evidence="8">
    <location>
        <begin position="272"/>
        <end position="281"/>
    </location>
</feature>
<dbReference type="Gene3D" id="3.30.200.20">
    <property type="entry name" value="Phosphorylase Kinase, domain 1"/>
    <property type="match status" value="1"/>
</dbReference>
<dbReference type="SUPFAM" id="SSF56112">
    <property type="entry name" value="Protein kinase-like (PK-like)"/>
    <property type="match status" value="1"/>
</dbReference>
<dbReference type="PANTHER" id="PTHR45832">
    <property type="entry name" value="SERINE/THREONINE-PROTEIN KINASE SAMKA-RELATED-RELATED"/>
    <property type="match status" value="1"/>
</dbReference>
<evidence type="ECO:0000259" key="10">
    <source>
        <dbReference type="PROSITE" id="PS50108"/>
    </source>
</evidence>
<dbReference type="InterPro" id="IPR036936">
    <property type="entry name" value="CRIB_dom_sf"/>
</dbReference>
<dbReference type="PROSITE" id="PS50108">
    <property type="entry name" value="CRIB"/>
    <property type="match status" value="1"/>
</dbReference>
<dbReference type="InterPro" id="IPR033923">
    <property type="entry name" value="PAK_BD"/>
</dbReference>
<dbReference type="InterPro" id="IPR011009">
    <property type="entry name" value="Kinase-like_dom_sf"/>
</dbReference>
<feature type="compositionally biased region" description="Basic and acidic residues" evidence="8">
    <location>
        <begin position="246"/>
        <end position="257"/>
    </location>
</feature>
<feature type="compositionally biased region" description="Basic residues" evidence="8">
    <location>
        <begin position="1"/>
        <end position="10"/>
    </location>
</feature>
<keyword evidence="6 7" id="KW-0067">ATP-binding</keyword>
<dbReference type="PANTHER" id="PTHR45832:SF8">
    <property type="entry name" value="PROTEIN KINASE DOMAIN-CONTAINING PROTEIN"/>
    <property type="match status" value="1"/>
</dbReference>
<keyword evidence="2" id="KW-0723">Serine/threonine-protein kinase</keyword>
<dbReference type="SMART" id="SM00285">
    <property type="entry name" value="PBD"/>
    <property type="match status" value="1"/>
</dbReference>
<dbReference type="Gene3D" id="3.90.810.10">
    <property type="entry name" value="CRIB domain"/>
    <property type="match status" value="1"/>
</dbReference>
<sequence>MFSGKKKKKPIISEPTNFEHRVHTGFDPRAGSYVGLPSQWASIVDRDAVKNRPAPIIDPSTITPTEVSDLKVIVRGPSTAELRSPRGHHMNGFEAPRSISVARSNSLRQSSPPRMRRMNMGDRVPDVVRENDWQRPHYAQQHSPHSPTTPHPQYGDQWQREPPRDGSLRRERMPQELHQRDPSGREYREVPPDDRDFYKERQHRDSPHEHQNYMHPHHPPQRDGDYRGPPPPQQRDQAHRQQPPQDYRHSPKQRGDPRQQPAYGEPDHRTLPPQRNRPQQQNRDRPYGTLPREPDGHHPSPRDHDYRQPPPPQRQQQQPLPQNREQEFRQLDHRQHPPNEQYRPRDDQRARQEQEQRQRQLAQEYELKARLDHDKQRDRQELTPQARQEQDLRMRHELNPRARHESDSRVRHEPDPRMKHEQDPRARHEQDPRARHEQDPRARHEQDPRARHEQDPRARHEQDPRARHEQDPRTRHEQDPRTRQEPDPRVKHEPDARARHESDPRMMRMQPQNASTLPHNRSNPHGASDQHPGQMKYQQHSPPGASTNSVSPVSSFRASDNALQEKHPPPPPQQQQHSPHEHQVQPVKPQIDPYYKQKEHGKDLPPGQHAQENRPPQVGQGDTNADAHKTNMPLQQPNNKMNALKMTPTQPSPQAGEHRVSHEQFRAALQMVVSPGDPRDNLENFVKIGEGSTGIVCIATEGGSGRQVAVKKMDLRKQQRRELLFNEVVIMRDYKHPNVVEMYDSFLVGDELWVVMEFLEGGALTDIVTHARMDEEQVAFVCKSVLKALSFLHLQGVIHRDIKSDSILLTHDGKVKLSDFGFCAQVSTDMPKRKSLVGTPYWMAPEVISRLPYGPEVDIWSMGIMVMEMVDGEPPFFNEPPLQAMRRIRDMPPPKLKNTHRVSPRLQGFIEKMLVRDPTQRATAFELLQHPFLRQASPGSSLVPLMRQIRHS</sequence>
<dbReference type="PROSITE" id="PS50011">
    <property type="entry name" value="PROTEIN_KINASE_DOM"/>
    <property type="match status" value="1"/>
</dbReference>
<dbReference type="Pfam" id="PF00069">
    <property type="entry name" value="Pkinase"/>
    <property type="match status" value="1"/>
</dbReference>
<feature type="compositionally biased region" description="Basic and acidic residues" evidence="8">
    <location>
        <begin position="282"/>
        <end position="307"/>
    </location>
</feature>
<evidence type="ECO:0000313" key="13">
    <source>
        <dbReference type="RefSeq" id="XP_006817033.1"/>
    </source>
</evidence>
<dbReference type="InterPro" id="IPR000719">
    <property type="entry name" value="Prot_kinase_dom"/>
</dbReference>
<dbReference type="RefSeq" id="XP_006817033.1">
    <property type="nucleotide sequence ID" value="XM_006816970.1"/>
</dbReference>
<keyword evidence="4 7" id="KW-0547">Nucleotide-binding</keyword>
<dbReference type="InterPro" id="IPR000095">
    <property type="entry name" value="CRIB_dom"/>
</dbReference>
<feature type="compositionally biased region" description="Basic and acidic residues" evidence="8">
    <location>
        <begin position="324"/>
        <end position="358"/>
    </location>
</feature>
<feature type="domain" description="Protein kinase" evidence="9">
    <location>
        <begin position="682"/>
        <end position="933"/>
    </location>
</feature>
<organism evidence="11 12">
    <name type="scientific">Saccoglossus kowalevskii</name>
    <name type="common">Acorn worm</name>
    <dbReference type="NCBI Taxonomy" id="10224"/>
    <lineage>
        <taxon>Eukaryota</taxon>
        <taxon>Metazoa</taxon>
        <taxon>Hemichordata</taxon>
        <taxon>Enteropneusta</taxon>
        <taxon>Harrimaniidae</taxon>
        <taxon>Saccoglossus</taxon>
    </lineage>
</organism>
<proteinExistence type="predicted"/>
<keyword evidence="11" id="KW-1185">Reference proteome</keyword>
<dbReference type="InterPro" id="IPR051931">
    <property type="entry name" value="PAK3-like"/>
</dbReference>
<evidence type="ECO:0000256" key="7">
    <source>
        <dbReference type="PROSITE-ProRule" id="PRU10141"/>
    </source>
</evidence>
<feature type="compositionally biased region" description="Polar residues" evidence="8">
    <location>
        <begin position="510"/>
        <end position="525"/>
    </location>
</feature>
<evidence type="ECO:0000256" key="3">
    <source>
        <dbReference type="ARBA" id="ARBA00022679"/>
    </source>
</evidence>
<evidence type="ECO:0000259" key="9">
    <source>
        <dbReference type="PROSITE" id="PS50011"/>
    </source>
</evidence>
<dbReference type="CDD" id="cd06648">
    <property type="entry name" value="STKc_PAK_II"/>
    <property type="match status" value="1"/>
</dbReference>
<dbReference type="GeneID" id="100378766"/>
<feature type="compositionally biased region" description="Basic and acidic residues" evidence="8">
    <location>
        <begin position="158"/>
        <end position="212"/>
    </location>
</feature>
<keyword evidence="5" id="KW-0418">Kinase</keyword>
<feature type="region of interest" description="Disordered" evidence="8">
    <location>
        <begin position="81"/>
        <end position="121"/>
    </location>
</feature>
<keyword evidence="3" id="KW-0808">Transferase</keyword>
<feature type="binding site" evidence="7">
    <location>
        <position position="712"/>
    </location>
    <ligand>
        <name>ATP</name>
        <dbReference type="ChEBI" id="CHEBI:30616"/>
    </ligand>
</feature>
<dbReference type="Proteomes" id="UP000694865">
    <property type="component" value="Unplaced"/>
</dbReference>
<evidence type="ECO:0000256" key="1">
    <source>
        <dbReference type="ARBA" id="ARBA00012513"/>
    </source>
</evidence>
<gene>
    <name evidence="12 13" type="primary">LOC100378766</name>
</gene>
<feature type="compositionally biased region" description="Basic and acidic residues" evidence="8">
    <location>
        <begin position="17"/>
        <end position="26"/>
    </location>
</feature>
<evidence type="ECO:0000313" key="12">
    <source>
        <dbReference type="RefSeq" id="XP_006817032.1"/>
    </source>
</evidence>
<feature type="compositionally biased region" description="Basic and acidic residues" evidence="8">
    <location>
        <begin position="388"/>
        <end position="506"/>
    </location>
</feature>
<dbReference type="CDD" id="cd01093">
    <property type="entry name" value="CRIB_PAK_like"/>
    <property type="match status" value="1"/>
</dbReference>
<evidence type="ECO:0000313" key="11">
    <source>
        <dbReference type="Proteomes" id="UP000694865"/>
    </source>
</evidence>